<dbReference type="PANTHER" id="PTHR47156">
    <property type="entry name" value="PROTEIN CBG20824"/>
    <property type="match status" value="1"/>
</dbReference>
<dbReference type="InterPro" id="IPR013083">
    <property type="entry name" value="Znf_RING/FYVE/PHD"/>
</dbReference>
<dbReference type="PaxDb" id="8355-A0A1L8H3F3"/>
<dbReference type="Gene3D" id="3.30.40.10">
    <property type="entry name" value="Zinc/RING finger domain, C3HC4 (zinc finger)"/>
    <property type="match status" value="1"/>
</dbReference>
<dbReference type="Proteomes" id="UP000186698">
    <property type="component" value="Chromosome 3L"/>
</dbReference>
<dbReference type="AlphaFoldDB" id="A0A1L8H3F3"/>
<dbReference type="SUPFAM" id="SSF57850">
    <property type="entry name" value="RING/U-box"/>
    <property type="match status" value="1"/>
</dbReference>
<dbReference type="InterPro" id="IPR017907">
    <property type="entry name" value="Znf_RING_CS"/>
</dbReference>
<sequence>MDQAPEFPSVTNMEECGICYLDFGAGRKAQSLAACGHVMCTSCLQHLLGKGSTVTCPYCRAPSTLPSDDEDGSSVGSEKGRGPRSWFKRLYKNSRRRHQDNLAQDDLRHLAIMSSYFF</sequence>
<dbReference type="InterPro" id="IPR052667">
    <property type="entry name" value="E3_ubiquitin-ligase_RING"/>
</dbReference>
<dbReference type="KEGG" id="xla:108711757"/>
<evidence type="ECO:0000313" key="1">
    <source>
        <dbReference type="Proteomes" id="UP000186698"/>
    </source>
</evidence>
<organism evidence="1 2">
    <name type="scientific">Xenopus laevis</name>
    <name type="common">African clawed frog</name>
    <dbReference type="NCBI Taxonomy" id="8355"/>
    <lineage>
        <taxon>Eukaryota</taxon>
        <taxon>Metazoa</taxon>
        <taxon>Chordata</taxon>
        <taxon>Craniata</taxon>
        <taxon>Vertebrata</taxon>
        <taxon>Euteleostomi</taxon>
        <taxon>Amphibia</taxon>
        <taxon>Batrachia</taxon>
        <taxon>Anura</taxon>
        <taxon>Pipoidea</taxon>
        <taxon>Pipidae</taxon>
        <taxon>Xenopodinae</taxon>
        <taxon>Xenopus</taxon>
        <taxon>Xenopus</taxon>
    </lineage>
</organism>
<dbReference type="SMART" id="SM00184">
    <property type="entry name" value="RING"/>
    <property type="match status" value="1"/>
</dbReference>
<dbReference type="PROSITE" id="PS00518">
    <property type="entry name" value="ZF_RING_1"/>
    <property type="match status" value="1"/>
</dbReference>
<name>A0A1L8H3F3_XENLA</name>
<dbReference type="OMA" id="WFKRLYK"/>
<reference evidence="2" key="1">
    <citation type="submission" date="2025-08" db="UniProtKB">
        <authorList>
            <consortium name="RefSeq"/>
        </authorList>
    </citation>
    <scope>IDENTIFICATION</scope>
    <source>
        <strain evidence="2">J_2021</strain>
        <tissue evidence="2">Erythrocytes</tissue>
    </source>
</reference>
<protein>
    <submittedName>
        <fullName evidence="2">RING finger protein 227</fullName>
    </submittedName>
</protein>
<dbReference type="Pfam" id="PF13639">
    <property type="entry name" value="zf-RING_2"/>
    <property type="match status" value="1"/>
</dbReference>
<dbReference type="Bgee" id="108711757">
    <property type="expression patterns" value="Expressed in oocyte and 19 other cell types or tissues"/>
</dbReference>
<dbReference type="RefSeq" id="XP_018109270.1">
    <property type="nucleotide sequence ID" value="XM_018253781.2"/>
</dbReference>
<proteinExistence type="predicted"/>
<keyword evidence="1" id="KW-1185">Reference proteome</keyword>
<dbReference type="InterPro" id="IPR001841">
    <property type="entry name" value="Znf_RING"/>
</dbReference>
<dbReference type="PROSITE" id="PS50089">
    <property type="entry name" value="ZF_RING_2"/>
    <property type="match status" value="1"/>
</dbReference>
<dbReference type="GeneID" id="108711757"/>
<dbReference type="PANTHER" id="PTHR47156:SF10">
    <property type="entry name" value="E3 UBIQUITIN-PROTEIN LIGASE TRIM-21-RELATED"/>
    <property type="match status" value="1"/>
</dbReference>
<dbReference type="OrthoDB" id="252722at2759"/>
<accession>A0A1L8H3F3</accession>
<gene>
    <name evidence="2" type="primary">LOC108711757</name>
</gene>
<evidence type="ECO:0000313" key="2">
    <source>
        <dbReference type="RefSeq" id="XP_018109270.1"/>
    </source>
</evidence>
<dbReference type="CTD" id="108711757"/>